<dbReference type="InterPro" id="IPR000157">
    <property type="entry name" value="TIR_dom"/>
</dbReference>
<dbReference type="AlphaFoldDB" id="A0A944QWD2"/>
<dbReference type="Pfam" id="PF13676">
    <property type="entry name" value="TIR_2"/>
    <property type="match status" value="1"/>
</dbReference>
<proteinExistence type="predicted"/>
<gene>
    <name evidence="2" type="ORF">KME65_18715</name>
</gene>
<feature type="domain" description="TIR" evidence="1">
    <location>
        <begin position="183"/>
        <end position="319"/>
    </location>
</feature>
<dbReference type="SUPFAM" id="SSF52200">
    <property type="entry name" value="Toll/Interleukin receptor TIR domain"/>
    <property type="match status" value="1"/>
</dbReference>
<evidence type="ECO:0000313" key="2">
    <source>
        <dbReference type="EMBL" id="MBT2990995.1"/>
    </source>
</evidence>
<dbReference type="EMBL" id="JAHHGM010000025">
    <property type="protein sequence ID" value="MBT2990995.1"/>
    <property type="molecule type" value="Genomic_DNA"/>
</dbReference>
<dbReference type="InterPro" id="IPR035897">
    <property type="entry name" value="Toll_tir_struct_dom_sf"/>
</dbReference>
<dbReference type="Proteomes" id="UP000770889">
    <property type="component" value="Unassembled WGS sequence"/>
</dbReference>
<sequence length="327" mass="37238">MHSSLDVLSFGTANREPVAVDPAEALRDMQLQSRRALLESHLQKIGGNLSDEQVEDLFDIQLKRTYSCARGDDWEIVFLEVPRWILNDGDKARDLDALRHGFRRRTVRFISPLLDLPSPAAHRLFQVWKNNDGIDAKLIPWSYIGHLEDGQVRLSELLDVDTDLTDSTDAASSPTARPEPVARDRVFISYSHANPEWFRRLEIQLAGLRERLEVWSDEDIPVGTDWFPRIQSALDRTKVAIMLVTPEFVASDFIRNHEVPKILEAANRGDLTLFWILVSDSHYDQIGLDDKQAPHDVAKPLDTLTRAKRNQALRTITGKVLEAFEST</sequence>
<evidence type="ECO:0000313" key="3">
    <source>
        <dbReference type="Proteomes" id="UP000770889"/>
    </source>
</evidence>
<keyword evidence="2" id="KW-0675">Receptor</keyword>
<name>A0A944QWD2_9GAMM</name>
<reference evidence="2 3" key="1">
    <citation type="submission" date="2021-05" db="EMBL/GenBank/DDBJ databases">
        <title>Genetic and Functional Diversity in Clade A Lucinid endosymbionts from the Bahamas.</title>
        <authorList>
            <person name="Giani N.M."/>
            <person name="Engel A.S."/>
            <person name="Campbell B.J."/>
        </authorList>
    </citation>
    <scope>NUCLEOTIDE SEQUENCE [LARGE SCALE GENOMIC DNA]</scope>
    <source>
        <strain evidence="2">LUC16012Gg_MoonRockCtena</strain>
    </source>
</reference>
<accession>A0A944QWD2</accession>
<protein>
    <submittedName>
        <fullName evidence="2">Toll/interleukin-1 receptor domain-containing protein</fullName>
    </submittedName>
</protein>
<comment type="caution">
    <text evidence="2">The sequence shown here is derived from an EMBL/GenBank/DDBJ whole genome shotgun (WGS) entry which is preliminary data.</text>
</comment>
<evidence type="ECO:0000259" key="1">
    <source>
        <dbReference type="SMART" id="SM00255"/>
    </source>
</evidence>
<dbReference type="Gene3D" id="3.40.50.10140">
    <property type="entry name" value="Toll/interleukin-1 receptor homology (TIR) domain"/>
    <property type="match status" value="1"/>
</dbReference>
<organism evidence="2 3">
    <name type="scientific">Candidatus Thiodiazotropha taylori</name>
    <dbReference type="NCBI Taxonomy" id="2792791"/>
    <lineage>
        <taxon>Bacteria</taxon>
        <taxon>Pseudomonadati</taxon>
        <taxon>Pseudomonadota</taxon>
        <taxon>Gammaproteobacteria</taxon>
        <taxon>Chromatiales</taxon>
        <taxon>Sedimenticolaceae</taxon>
        <taxon>Candidatus Thiodiazotropha</taxon>
    </lineage>
</organism>
<dbReference type="GO" id="GO:0007165">
    <property type="term" value="P:signal transduction"/>
    <property type="evidence" value="ECO:0007669"/>
    <property type="project" value="InterPro"/>
</dbReference>
<dbReference type="SMART" id="SM00255">
    <property type="entry name" value="TIR"/>
    <property type="match status" value="1"/>
</dbReference>